<protein>
    <submittedName>
        <fullName evidence="2">Uncharacterized protein</fullName>
    </submittedName>
</protein>
<dbReference type="VEuPathDB" id="GiardiaDB:SS50377_21200"/>
<evidence type="ECO:0000256" key="1">
    <source>
        <dbReference type="SAM" id="Coils"/>
    </source>
</evidence>
<gene>
    <name evidence="2" type="ORF">SS50377_16282</name>
    <name evidence="3" type="ORF">SS50377_21200</name>
</gene>
<reference evidence="2 3" key="1">
    <citation type="journal article" date="2014" name="PLoS Genet.">
        <title>The Genome of Spironucleus salmonicida Highlights a Fish Pathogen Adapted to Fluctuating Environments.</title>
        <authorList>
            <person name="Xu F."/>
            <person name="Jerlstrom-Hultqvist J."/>
            <person name="Einarsson E."/>
            <person name="Astvaldsson A."/>
            <person name="Svard S.G."/>
            <person name="Andersson J.O."/>
        </authorList>
    </citation>
    <scope>NUCLEOTIDE SEQUENCE</scope>
    <source>
        <strain evidence="3">ATCC 50377</strain>
    </source>
</reference>
<keyword evidence="1" id="KW-0175">Coiled coil</keyword>
<proteinExistence type="predicted"/>
<reference evidence="3" key="2">
    <citation type="submission" date="2020-12" db="EMBL/GenBank/DDBJ databases">
        <title>New Spironucleus salmonicida genome in near-complete chromosomes.</title>
        <authorList>
            <person name="Xu F."/>
            <person name="Kurt Z."/>
            <person name="Jimenez-Gonzalez A."/>
            <person name="Astvaldsson A."/>
            <person name="Andersson J.O."/>
            <person name="Svard S.G."/>
        </authorList>
    </citation>
    <scope>NUCLEOTIDE SEQUENCE</scope>
    <source>
        <strain evidence="3">ATCC 50377</strain>
    </source>
</reference>
<sequence>MSIQASLQKSLNKTAKNIEQSQLHFSSLNLNQAIKQQVSKWNQDCKYAEKIDQNLQQLDKEILQQQSRANQPDHLSMVMTSYPDIQQQQQLTKDNFETELSRQYQTLNDKYQTQEIKVSQEIAKSQQTQEMANIQIKEFVTFISQQLQQQIQTLYDNSFINKLMDPKIILKLKNTIQQISVNYENITSQRKLIYEQYNIYEKELVQENIQQQTPQIRSLAKMMELQNKYQLLLIQNQAYLTRNNALEEERTQLLRKITQLEDYNKHKGTFTEQIILASQQNGINDCLKCKYIDSIVEENQRLRQQLNDSVITQQNMKSTIVDLQNSLFQNVNKSQVLSLHHDVDDVEELLATARSQLQ</sequence>
<dbReference type="EMBL" id="KI546130">
    <property type="protein sequence ID" value="EST43974.1"/>
    <property type="molecule type" value="Genomic_DNA"/>
</dbReference>
<keyword evidence="4" id="KW-1185">Reference proteome</keyword>
<name>V6LT55_9EUKA</name>
<evidence type="ECO:0000313" key="3">
    <source>
        <dbReference type="EMBL" id="KAH0577846.1"/>
    </source>
</evidence>
<evidence type="ECO:0000313" key="4">
    <source>
        <dbReference type="Proteomes" id="UP000018208"/>
    </source>
</evidence>
<accession>V6LT55</accession>
<dbReference type="EMBL" id="AUWU02000001">
    <property type="protein sequence ID" value="KAH0577846.1"/>
    <property type="molecule type" value="Genomic_DNA"/>
</dbReference>
<dbReference type="AlphaFoldDB" id="V6LT55"/>
<feature type="coiled-coil region" evidence="1">
    <location>
        <begin position="229"/>
        <end position="263"/>
    </location>
</feature>
<organism evidence="2">
    <name type="scientific">Spironucleus salmonicida</name>
    <dbReference type="NCBI Taxonomy" id="348837"/>
    <lineage>
        <taxon>Eukaryota</taxon>
        <taxon>Metamonada</taxon>
        <taxon>Diplomonadida</taxon>
        <taxon>Hexamitidae</taxon>
        <taxon>Hexamitinae</taxon>
        <taxon>Spironucleus</taxon>
    </lineage>
</organism>
<evidence type="ECO:0000313" key="2">
    <source>
        <dbReference type="EMBL" id="EST43974.1"/>
    </source>
</evidence>
<dbReference type="Proteomes" id="UP000018208">
    <property type="component" value="Unassembled WGS sequence"/>
</dbReference>